<dbReference type="AlphaFoldDB" id="A0A6A6V2G1"/>
<evidence type="ECO:0000256" key="1">
    <source>
        <dbReference type="SAM" id="MobiDB-lite"/>
    </source>
</evidence>
<evidence type="ECO:0000313" key="4">
    <source>
        <dbReference type="Proteomes" id="UP000799440"/>
    </source>
</evidence>
<keyword evidence="2" id="KW-0732">Signal</keyword>
<feature type="signal peptide" evidence="2">
    <location>
        <begin position="1"/>
        <end position="30"/>
    </location>
</feature>
<evidence type="ECO:0000256" key="2">
    <source>
        <dbReference type="SAM" id="SignalP"/>
    </source>
</evidence>
<dbReference type="Proteomes" id="UP000799440">
    <property type="component" value="Unassembled WGS sequence"/>
</dbReference>
<evidence type="ECO:0008006" key="5">
    <source>
        <dbReference type="Google" id="ProtNLM"/>
    </source>
</evidence>
<keyword evidence="4" id="KW-1185">Reference proteome</keyword>
<name>A0A6A6V2G1_9PLEO</name>
<proteinExistence type="predicted"/>
<gene>
    <name evidence="3" type="ORF">M011DRAFT_471408</name>
</gene>
<reference evidence="3" key="1">
    <citation type="journal article" date="2020" name="Stud. Mycol.">
        <title>101 Dothideomycetes genomes: a test case for predicting lifestyles and emergence of pathogens.</title>
        <authorList>
            <person name="Haridas S."/>
            <person name="Albert R."/>
            <person name="Binder M."/>
            <person name="Bloem J."/>
            <person name="Labutti K."/>
            <person name="Salamov A."/>
            <person name="Andreopoulos B."/>
            <person name="Baker S."/>
            <person name="Barry K."/>
            <person name="Bills G."/>
            <person name="Bluhm B."/>
            <person name="Cannon C."/>
            <person name="Castanera R."/>
            <person name="Culley D."/>
            <person name="Daum C."/>
            <person name="Ezra D."/>
            <person name="Gonzalez J."/>
            <person name="Henrissat B."/>
            <person name="Kuo A."/>
            <person name="Liang C."/>
            <person name="Lipzen A."/>
            <person name="Lutzoni F."/>
            <person name="Magnuson J."/>
            <person name="Mondo S."/>
            <person name="Nolan M."/>
            <person name="Ohm R."/>
            <person name="Pangilinan J."/>
            <person name="Park H.-J."/>
            <person name="Ramirez L."/>
            <person name="Alfaro M."/>
            <person name="Sun H."/>
            <person name="Tritt A."/>
            <person name="Yoshinaga Y."/>
            <person name="Zwiers L.-H."/>
            <person name="Turgeon B."/>
            <person name="Goodwin S."/>
            <person name="Spatafora J."/>
            <person name="Crous P."/>
            <person name="Grigoriev I."/>
        </authorList>
    </citation>
    <scope>NUCLEOTIDE SEQUENCE</scope>
    <source>
        <strain evidence="3">CBS 119925</strain>
    </source>
</reference>
<protein>
    <recommendedName>
        <fullName evidence="5">REJ domain-containing protein</fullName>
    </recommendedName>
</protein>
<feature type="chain" id="PRO_5025396426" description="REJ domain-containing protein" evidence="2">
    <location>
        <begin position="31"/>
        <end position="77"/>
    </location>
</feature>
<feature type="region of interest" description="Disordered" evidence="1">
    <location>
        <begin position="49"/>
        <end position="77"/>
    </location>
</feature>
<accession>A0A6A6V2G1</accession>
<evidence type="ECO:0000313" key="3">
    <source>
        <dbReference type="EMBL" id="KAF2743471.1"/>
    </source>
</evidence>
<dbReference type="EMBL" id="MU006597">
    <property type="protein sequence ID" value="KAF2743471.1"/>
    <property type="molecule type" value="Genomic_DNA"/>
</dbReference>
<organism evidence="3 4">
    <name type="scientific">Sporormia fimetaria CBS 119925</name>
    <dbReference type="NCBI Taxonomy" id="1340428"/>
    <lineage>
        <taxon>Eukaryota</taxon>
        <taxon>Fungi</taxon>
        <taxon>Dikarya</taxon>
        <taxon>Ascomycota</taxon>
        <taxon>Pezizomycotina</taxon>
        <taxon>Dothideomycetes</taxon>
        <taxon>Pleosporomycetidae</taxon>
        <taxon>Pleosporales</taxon>
        <taxon>Sporormiaceae</taxon>
        <taxon>Sporormia</taxon>
    </lineage>
</organism>
<sequence>MTQHPSANPRNTRRTTPLLLPLSLLHLLSPFSPLNRPKTRLPHLLHANSSNLGNIRIRPQLSPLSPSPRFTSPISPP</sequence>